<evidence type="ECO:0000256" key="3">
    <source>
        <dbReference type="ARBA" id="ARBA00023274"/>
    </source>
</evidence>
<comment type="caution">
    <text evidence="6">The sequence shown here is derived from an EMBL/GenBank/DDBJ whole genome shotgun (WGS) entry which is preliminary data.</text>
</comment>
<comment type="similarity">
    <text evidence="1 5">Belongs to the bacterial ribosomal protein bL28 family.</text>
</comment>
<keyword evidence="3 5" id="KW-0687">Ribonucleoprotein</keyword>
<keyword evidence="2 5" id="KW-0689">Ribosomal protein</keyword>
<dbReference type="Pfam" id="PF00830">
    <property type="entry name" value="Ribosomal_L28"/>
    <property type="match status" value="1"/>
</dbReference>
<reference evidence="6" key="1">
    <citation type="journal article" date="2021" name="PeerJ">
        <title>Extensive microbial diversity within the chicken gut microbiome revealed by metagenomics and culture.</title>
        <authorList>
            <person name="Gilroy R."/>
            <person name="Ravi A."/>
            <person name="Getino M."/>
            <person name="Pursley I."/>
            <person name="Horton D.L."/>
            <person name="Alikhan N.F."/>
            <person name="Baker D."/>
            <person name="Gharbi K."/>
            <person name="Hall N."/>
            <person name="Watson M."/>
            <person name="Adriaenssens E.M."/>
            <person name="Foster-Nyarko E."/>
            <person name="Jarju S."/>
            <person name="Secka A."/>
            <person name="Antonio M."/>
            <person name="Oren A."/>
            <person name="Chaudhuri R.R."/>
            <person name="La Ragione R."/>
            <person name="Hildebrand F."/>
            <person name="Pallen M.J."/>
        </authorList>
    </citation>
    <scope>NUCLEOTIDE SEQUENCE</scope>
    <source>
        <strain evidence="6">ChiHecec3B27-8219</strain>
    </source>
</reference>
<organism evidence="6 7">
    <name type="scientific">Candidatus Prevotella avicola</name>
    <dbReference type="NCBI Taxonomy" id="2838738"/>
    <lineage>
        <taxon>Bacteria</taxon>
        <taxon>Pseudomonadati</taxon>
        <taxon>Bacteroidota</taxon>
        <taxon>Bacteroidia</taxon>
        <taxon>Bacteroidales</taxon>
        <taxon>Prevotellaceae</taxon>
        <taxon>Prevotella</taxon>
    </lineage>
</organism>
<evidence type="ECO:0000256" key="5">
    <source>
        <dbReference type="HAMAP-Rule" id="MF_00373"/>
    </source>
</evidence>
<dbReference type="GO" id="GO:0005840">
    <property type="term" value="C:ribosome"/>
    <property type="evidence" value="ECO:0007669"/>
    <property type="project" value="UniProtKB-KW"/>
</dbReference>
<evidence type="ECO:0000256" key="2">
    <source>
        <dbReference type="ARBA" id="ARBA00022980"/>
    </source>
</evidence>
<dbReference type="InterPro" id="IPR034704">
    <property type="entry name" value="Ribosomal_bL28/bL31-like_sf"/>
</dbReference>
<accession>A0A9D2FX94</accession>
<dbReference type="InterPro" id="IPR001383">
    <property type="entry name" value="Ribosomal_bL28_bact-type"/>
</dbReference>
<evidence type="ECO:0000313" key="6">
    <source>
        <dbReference type="EMBL" id="HIZ68401.1"/>
    </source>
</evidence>
<dbReference type="GO" id="GO:0003735">
    <property type="term" value="F:structural constituent of ribosome"/>
    <property type="evidence" value="ECO:0007669"/>
    <property type="project" value="InterPro"/>
</dbReference>
<dbReference type="InterPro" id="IPR037147">
    <property type="entry name" value="Ribosomal_bL28_sf"/>
</dbReference>
<dbReference type="Proteomes" id="UP000824055">
    <property type="component" value="Unassembled WGS sequence"/>
</dbReference>
<evidence type="ECO:0000313" key="7">
    <source>
        <dbReference type="Proteomes" id="UP000824055"/>
    </source>
</evidence>
<evidence type="ECO:0000256" key="4">
    <source>
        <dbReference type="ARBA" id="ARBA00035174"/>
    </source>
</evidence>
<protein>
    <recommendedName>
        <fullName evidence="4 5">Large ribosomal subunit protein bL28</fullName>
    </recommendedName>
</protein>
<dbReference type="HAMAP" id="MF_00373">
    <property type="entry name" value="Ribosomal_bL28"/>
    <property type="match status" value="1"/>
</dbReference>
<dbReference type="NCBIfam" id="TIGR00009">
    <property type="entry name" value="L28"/>
    <property type="match status" value="1"/>
</dbReference>
<dbReference type="PANTHER" id="PTHR13528:SF2">
    <property type="entry name" value="LARGE RIBOSOMAL SUBUNIT PROTEIN BL28M"/>
    <property type="match status" value="1"/>
</dbReference>
<dbReference type="GO" id="GO:0006412">
    <property type="term" value="P:translation"/>
    <property type="evidence" value="ECO:0007669"/>
    <property type="project" value="UniProtKB-UniRule"/>
</dbReference>
<dbReference type="PANTHER" id="PTHR13528">
    <property type="entry name" value="39S RIBOSOMAL PROTEIN L28, MITOCHONDRIAL"/>
    <property type="match status" value="1"/>
</dbReference>
<gene>
    <name evidence="5 6" type="primary">rpmB</name>
    <name evidence="6" type="ORF">H9966_00690</name>
</gene>
<dbReference type="InterPro" id="IPR026569">
    <property type="entry name" value="Ribosomal_bL28"/>
</dbReference>
<dbReference type="SUPFAM" id="SSF143800">
    <property type="entry name" value="L28p-like"/>
    <property type="match status" value="1"/>
</dbReference>
<dbReference type="Gene3D" id="2.30.170.40">
    <property type="entry name" value="Ribosomal protein L28/L24"/>
    <property type="match status" value="1"/>
</dbReference>
<reference evidence="6" key="2">
    <citation type="submission" date="2021-04" db="EMBL/GenBank/DDBJ databases">
        <authorList>
            <person name="Gilroy R."/>
        </authorList>
    </citation>
    <scope>NUCLEOTIDE SEQUENCE</scope>
    <source>
        <strain evidence="6">ChiHecec3B27-8219</strain>
    </source>
</reference>
<sequence>MSKVCQITGRRTQVGNNVSHSKRRTKRRFNVNLFHKKFYYVEEQCWISLRISAAGLRLINKIGLDAALKKAVSDGNIDWKEIKVIGE</sequence>
<proteinExistence type="inferred from homology"/>
<dbReference type="EMBL" id="DXBE01000008">
    <property type="protein sequence ID" value="HIZ68401.1"/>
    <property type="molecule type" value="Genomic_DNA"/>
</dbReference>
<evidence type="ECO:0000256" key="1">
    <source>
        <dbReference type="ARBA" id="ARBA00008760"/>
    </source>
</evidence>
<dbReference type="GO" id="GO:1990904">
    <property type="term" value="C:ribonucleoprotein complex"/>
    <property type="evidence" value="ECO:0007669"/>
    <property type="project" value="UniProtKB-KW"/>
</dbReference>
<name>A0A9D2FX94_9BACT</name>
<dbReference type="AlphaFoldDB" id="A0A9D2FX94"/>